<reference evidence="1 2" key="1">
    <citation type="submission" date="2021-03" db="EMBL/GenBank/DDBJ databases">
        <title>Complete Genome Sequences of Two Lysobacter Strains Isolated from Sea Water (Lysobacter caseinilyticus) and Soil (Lysobacter helvus) in South Korea.</title>
        <authorList>
            <person name="Watanabe Y."/>
            <person name="Arakawa K."/>
        </authorList>
    </citation>
    <scope>NUCLEOTIDE SEQUENCE [LARGE SCALE GENOMIC DNA]</scope>
    <source>
        <strain evidence="1 2">KVB24</strain>
    </source>
</reference>
<gene>
    <name evidence="1" type="ORF">LYSCAS_20230</name>
</gene>
<evidence type="ECO:0008006" key="3">
    <source>
        <dbReference type="Google" id="ProtNLM"/>
    </source>
</evidence>
<accession>A0ABN6FVM9</accession>
<evidence type="ECO:0000313" key="2">
    <source>
        <dbReference type="Proteomes" id="UP000681317"/>
    </source>
</evidence>
<dbReference type="RefSeq" id="WP_213433948.1">
    <property type="nucleotide sequence ID" value="NZ_AP024545.1"/>
</dbReference>
<protein>
    <recommendedName>
        <fullName evidence="3">PAS domain-containing protein</fullName>
    </recommendedName>
</protein>
<name>A0ABN6FVM9_9GAMM</name>
<dbReference type="EMBL" id="AP024545">
    <property type="protein sequence ID" value="BCT92999.1"/>
    <property type="molecule type" value="Genomic_DNA"/>
</dbReference>
<proteinExistence type="predicted"/>
<evidence type="ECO:0000313" key="1">
    <source>
        <dbReference type="EMBL" id="BCT92999.1"/>
    </source>
</evidence>
<organism evidence="1 2">
    <name type="scientific">Noviluteimonas caseinilytica</name>
    <dbReference type="NCBI Taxonomy" id="2675101"/>
    <lineage>
        <taxon>Bacteria</taxon>
        <taxon>Pseudomonadati</taxon>
        <taxon>Pseudomonadota</taxon>
        <taxon>Gammaproteobacteria</taxon>
        <taxon>Lysobacterales</taxon>
        <taxon>Lysobacteraceae</taxon>
        <taxon>Noviluteimonas</taxon>
    </lineage>
</organism>
<dbReference type="Proteomes" id="UP000681317">
    <property type="component" value="Chromosome"/>
</dbReference>
<keyword evidence="2" id="KW-1185">Reference proteome</keyword>
<sequence length="222" mass="25176">MDAIAPLAAIPKPLRHELDRCPWRNPSLWATWRDRVIDDVPTSFAHLWPFDMQLTRPARTGLPEMCVDIRVVFDCHVVTERYDPAKHGFPKGGLLDASAHLWFDAGGAMRLFHADRYALSKALPALILGLVTGATRCFAARRHNYMVWRPHGTGPGGPHYQVFFDLYRTNEPKPRLVLYVQSAYLKDRPLGVQREKVLVFATVCAATMGLIGPKTRKRAHKR</sequence>